<dbReference type="AlphaFoldDB" id="A0A974GX98"/>
<evidence type="ECO:0000313" key="1">
    <source>
        <dbReference type="EMBL" id="NYB75369.1"/>
    </source>
</evidence>
<evidence type="ECO:0000313" key="2">
    <source>
        <dbReference type="Proteomes" id="UP000611629"/>
    </source>
</evidence>
<gene>
    <name evidence="1" type="ORF">HZF24_14570</name>
</gene>
<dbReference type="NCBIfam" id="NF045597">
    <property type="entry name" value="TudS_rel_CD3072"/>
    <property type="match status" value="1"/>
</dbReference>
<comment type="caution">
    <text evidence="1">The sequence shown here is derived from an EMBL/GenBank/DDBJ whole genome shotgun (WGS) entry which is preliminary data.</text>
</comment>
<dbReference type="InterPro" id="IPR054648">
    <property type="entry name" value="TudS-rel"/>
</dbReference>
<dbReference type="Proteomes" id="UP000611629">
    <property type="component" value="Unassembled WGS sequence"/>
</dbReference>
<reference evidence="1" key="1">
    <citation type="submission" date="2020-07" db="EMBL/GenBank/DDBJ databases">
        <title>Genomic analysis of a strain of Sedimentibacter Hydroxybenzoicus DSM7310.</title>
        <authorList>
            <person name="Ma S."/>
        </authorList>
    </citation>
    <scope>NUCLEOTIDE SEQUENCE</scope>
    <source>
        <strain evidence="1">DSM 7310</strain>
    </source>
</reference>
<protein>
    <submittedName>
        <fullName evidence="1">Uncharacterized protein</fullName>
    </submittedName>
</protein>
<keyword evidence="2" id="KW-1185">Reference proteome</keyword>
<accession>A0A974GX98</accession>
<dbReference type="RefSeq" id="WP_179239072.1">
    <property type="nucleotide sequence ID" value="NZ_JACBNQ010000020.1"/>
</dbReference>
<proteinExistence type="predicted"/>
<dbReference type="EMBL" id="JACBNQ010000020">
    <property type="protein sequence ID" value="NYB75369.1"/>
    <property type="molecule type" value="Genomic_DNA"/>
</dbReference>
<name>A0A974GX98_SEDHY</name>
<organism evidence="1 2">
    <name type="scientific">Sedimentibacter hydroxybenzoicus DSM 7310</name>
    <dbReference type="NCBI Taxonomy" id="1123245"/>
    <lineage>
        <taxon>Bacteria</taxon>
        <taxon>Bacillati</taxon>
        <taxon>Bacillota</taxon>
        <taxon>Tissierellia</taxon>
        <taxon>Sedimentibacter</taxon>
    </lineage>
</organism>
<sequence length="161" mass="18740">MERNKRIVLVSHCILNQNSVVYPLARAKGAYKDIIIELINNDIGIHQLPCPEYRYLGLKREPMTKEQYDNENFRNINKRIADDTVIVVKEYLNNGYEVLGIIGINESPTCSINGNKGILMEELMNILNKENIRLEYIDVFTDYHDGERSNEFIVELHKLIK</sequence>